<name>E6K460_9BACT</name>
<dbReference type="InterPro" id="IPR053392">
    <property type="entry name" value="Transposase_IS30-like"/>
</dbReference>
<dbReference type="PROSITE" id="PS50994">
    <property type="entry name" value="INTEGRASE"/>
    <property type="match status" value="1"/>
</dbReference>
<dbReference type="RefSeq" id="WP_004344240.1">
    <property type="nucleotide sequence ID" value="NZ_GL586311.1"/>
</dbReference>
<dbReference type="AlphaFoldDB" id="E6K460"/>
<dbReference type="Proteomes" id="UP000003112">
    <property type="component" value="Unassembled WGS sequence"/>
</dbReference>
<dbReference type="GO" id="GO:0015074">
    <property type="term" value="P:DNA integration"/>
    <property type="evidence" value="ECO:0007669"/>
    <property type="project" value="InterPro"/>
</dbReference>
<dbReference type="GO" id="GO:0005829">
    <property type="term" value="C:cytosol"/>
    <property type="evidence" value="ECO:0007669"/>
    <property type="project" value="TreeGrafter"/>
</dbReference>
<dbReference type="InterPro" id="IPR051917">
    <property type="entry name" value="Transposase-Integrase"/>
</dbReference>
<protein>
    <recommendedName>
        <fullName evidence="1">Integrase catalytic domain-containing protein</fullName>
    </recommendedName>
</protein>
<dbReference type="Gene3D" id="3.30.420.10">
    <property type="entry name" value="Ribonuclease H-like superfamily/Ribonuclease H"/>
    <property type="match status" value="1"/>
</dbReference>
<comment type="caution">
    <text evidence="2">The sequence shown here is derived from an EMBL/GenBank/DDBJ whole genome shotgun (WGS) entry which is preliminary data.</text>
</comment>
<dbReference type="InterPro" id="IPR036397">
    <property type="entry name" value="RNaseH_sf"/>
</dbReference>
<dbReference type="GeneID" id="93535346"/>
<dbReference type="GO" id="GO:0032196">
    <property type="term" value="P:transposition"/>
    <property type="evidence" value="ECO:0007669"/>
    <property type="project" value="TreeGrafter"/>
</dbReference>
<feature type="domain" description="Integrase catalytic" evidence="1">
    <location>
        <begin position="1"/>
        <end position="103"/>
    </location>
</feature>
<dbReference type="GO" id="GO:0003676">
    <property type="term" value="F:nucleic acid binding"/>
    <property type="evidence" value="ECO:0007669"/>
    <property type="project" value="InterPro"/>
</dbReference>
<accession>E6K460</accession>
<proteinExistence type="predicted"/>
<dbReference type="NCBIfam" id="NF033563">
    <property type="entry name" value="transpos_IS30"/>
    <property type="match status" value="1"/>
</dbReference>
<dbReference type="PANTHER" id="PTHR10948">
    <property type="entry name" value="TRANSPOSASE"/>
    <property type="match status" value="1"/>
</dbReference>
<sequence>MQAVGSNQKHIKTIATDNGPGFAAHNLITKCLEVVVYFAGPYASWQKGAIENTNKLIRQYIPKQANFDEFTDKKTAMIQKKINRRPRQKLNFQTPKCEFYKRI</sequence>
<dbReference type="STRING" id="873513.HMPREF6485_0383"/>
<dbReference type="SUPFAM" id="SSF53098">
    <property type="entry name" value="Ribonuclease H-like"/>
    <property type="match status" value="1"/>
</dbReference>
<evidence type="ECO:0000259" key="1">
    <source>
        <dbReference type="PROSITE" id="PS50994"/>
    </source>
</evidence>
<gene>
    <name evidence="2" type="ORF">HMPREF6485_0383</name>
</gene>
<evidence type="ECO:0000313" key="3">
    <source>
        <dbReference type="Proteomes" id="UP000003112"/>
    </source>
</evidence>
<evidence type="ECO:0000313" key="2">
    <source>
        <dbReference type="EMBL" id="EFU31609.1"/>
    </source>
</evidence>
<dbReference type="InterPro" id="IPR001584">
    <property type="entry name" value="Integrase_cat-core"/>
</dbReference>
<dbReference type="HOGENOM" id="CLU_035706_4_2_10"/>
<organism evidence="2 3">
    <name type="scientific">Segatella buccae ATCC 33574</name>
    <dbReference type="NCBI Taxonomy" id="873513"/>
    <lineage>
        <taxon>Bacteria</taxon>
        <taxon>Pseudomonadati</taxon>
        <taxon>Bacteroidota</taxon>
        <taxon>Bacteroidia</taxon>
        <taxon>Bacteroidales</taxon>
        <taxon>Prevotellaceae</taxon>
        <taxon>Segatella</taxon>
    </lineage>
</organism>
<dbReference type="InterPro" id="IPR012337">
    <property type="entry name" value="RNaseH-like_sf"/>
</dbReference>
<reference evidence="2 3" key="1">
    <citation type="submission" date="2010-10" db="EMBL/GenBank/DDBJ databases">
        <authorList>
            <person name="Muzny D."/>
            <person name="Qin X."/>
            <person name="Deng J."/>
            <person name="Jiang H."/>
            <person name="Liu Y."/>
            <person name="Qu J."/>
            <person name="Song X.-Z."/>
            <person name="Zhang L."/>
            <person name="Thornton R."/>
            <person name="Coyle M."/>
            <person name="Francisco L."/>
            <person name="Jackson L."/>
            <person name="Javaid M."/>
            <person name="Korchina V."/>
            <person name="Kovar C."/>
            <person name="Mata R."/>
            <person name="Mathew T."/>
            <person name="Ngo R."/>
            <person name="Nguyen L."/>
            <person name="Nguyen N."/>
            <person name="Okwuonu G."/>
            <person name="Ongeri F."/>
            <person name="Pham C."/>
            <person name="Simmons D."/>
            <person name="Wilczek-Boney K."/>
            <person name="Hale W."/>
            <person name="Jakkamsetti A."/>
            <person name="Pham P."/>
            <person name="Ruth R."/>
            <person name="San Lucas F."/>
            <person name="Warren J."/>
            <person name="Zhang J."/>
            <person name="Zhao Z."/>
            <person name="Zhou C."/>
            <person name="Zhu D."/>
            <person name="Lee S."/>
            <person name="Bess C."/>
            <person name="Blankenburg K."/>
            <person name="Forbes L."/>
            <person name="Fu Q."/>
            <person name="Gubbala S."/>
            <person name="Hirani K."/>
            <person name="Jayaseelan J.C."/>
            <person name="Lara F."/>
            <person name="Munidasa M."/>
            <person name="Palculict T."/>
            <person name="Patil S."/>
            <person name="Pu L.-L."/>
            <person name="Saada N."/>
            <person name="Tang L."/>
            <person name="Weissenberger G."/>
            <person name="Zhu Y."/>
            <person name="Hemphill L."/>
            <person name="Shang Y."/>
            <person name="Youmans B."/>
            <person name="Ayvaz T."/>
            <person name="Ross M."/>
            <person name="Santibanez J."/>
            <person name="Aqrawi P."/>
            <person name="Gross S."/>
            <person name="Joshi V."/>
            <person name="Fowler G."/>
            <person name="Nazareth L."/>
            <person name="Reid J."/>
            <person name="Worley K."/>
            <person name="Petrosino J."/>
            <person name="Highlander S."/>
            <person name="Gibbs R."/>
        </authorList>
    </citation>
    <scope>NUCLEOTIDE SEQUENCE [LARGE SCALE GENOMIC DNA]</scope>
    <source>
        <strain evidence="2 3">ATCC 33574</strain>
    </source>
</reference>
<keyword evidence="3" id="KW-1185">Reference proteome</keyword>
<dbReference type="PANTHER" id="PTHR10948:SF23">
    <property type="entry name" value="TRANSPOSASE INSI FOR INSERTION SEQUENCE ELEMENT IS30A-RELATED"/>
    <property type="match status" value="1"/>
</dbReference>
<dbReference type="EMBL" id="AEPD01000010">
    <property type="protein sequence ID" value="EFU31609.1"/>
    <property type="molecule type" value="Genomic_DNA"/>
</dbReference>
<dbReference type="eggNOG" id="COG2826">
    <property type="taxonomic scope" value="Bacteria"/>
</dbReference>
<dbReference type="GO" id="GO:0004803">
    <property type="term" value="F:transposase activity"/>
    <property type="evidence" value="ECO:0007669"/>
    <property type="project" value="TreeGrafter"/>
</dbReference>